<organism evidence="2 3">
    <name type="scientific">Ostreobium quekettii</name>
    <dbReference type="NCBI Taxonomy" id="121088"/>
    <lineage>
        <taxon>Eukaryota</taxon>
        <taxon>Viridiplantae</taxon>
        <taxon>Chlorophyta</taxon>
        <taxon>core chlorophytes</taxon>
        <taxon>Ulvophyceae</taxon>
        <taxon>TCBD clade</taxon>
        <taxon>Bryopsidales</taxon>
        <taxon>Ostreobineae</taxon>
        <taxon>Ostreobiaceae</taxon>
        <taxon>Ostreobium</taxon>
    </lineage>
</organism>
<dbReference type="Proteomes" id="UP000708148">
    <property type="component" value="Unassembled WGS sequence"/>
</dbReference>
<dbReference type="AlphaFoldDB" id="A0A8S1JCY0"/>
<dbReference type="InterPro" id="IPR007263">
    <property type="entry name" value="DCC1-like"/>
</dbReference>
<feature type="region of interest" description="Disordered" evidence="1">
    <location>
        <begin position="1"/>
        <end position="76"/>
    </location>
</feature>
<dbReference type="PANTHER" id="PTHR33639:SF2">
    <property type="entry name" value="DUF393 DOMAIN-CONTAINING PROTEIN"/>
    <property type="match status" value="1"/>
</dbReference>
<reference evidence="2" key="1">
    <citation type="submission" date="2020-12" db="EMBL/GenBank/DDBJ databases">
        <authorList>
            <person name="Iha C."/>
        </authorList>
    </citation>
    <scope>NUCLEOTIDE SEQUENCE</scope>
</reference>
<feature type="compositionally biased region" description="Low complexity" evidence="1">
    <location>
        <begin position="18"/>
        <end position="37"/>
    </location>
</feature>
<gene>
    <name evidence="2" type="ORF">OSTQU699_LOCUS8781</name>
</gene>
<evidence type="ECO:0000256" key="1">
    <source>
        <dbReference type="SAM" id="MobiDB-lite"/>
    </source>
</evidence>
<dbReference type="OrthoDB" id="410458at2759"/>
<dbReference type="PANTHER" id="PTHR33639">
    <property type="entry name" value="THIOL-DISULFIDE OXIDOREDUCTASE DCC"/>
    <property type="match status" value="1"/>
</dbReference>
<evidence type="ECO:0008006" key="4">
    <source>
        <dbReference type="Google" id="ProtNLM"/>
    </source>
</evidence>
<dbReference type="EMBL" id="CAJHUC010002216">
    <property type="protein sequence ID" value="CAD7703424.1"/>
    <property type="molecule type" value="Genomic_DNA"/>
</dbReference>
<sequence>MRTAAISTANTPKPSTKPRAPLGARRPRGPAAQAMPALPRTLGGLSSRPPALQRLAPARAASSQPRSPPSPAPPRDYFANDSRPIILYDGVCNFCNGGVNMILDNDPSGVFRFAALQSSAGRALLSRCGRSPDDLTSMVLVERDGCHVRSAAALAIASKLGGAIGALSLPLWLLPRAVRDAGYDFIADNRYKILGIRDACRIGDQRHGDRFIE</sequence>
<dbReference type="GO" id="GO:0015035">
    <property type="term" value="F:protein-disulfide reductase activity"/>
    <property type="evidence" value="ECO:0007669"/>
    <property type="project" value="InterPro"/>
</dbReference>
<feature type="compositionally biased region" description="Polar residues" evidence="1">
    <location>
        <begin position="1"/>
        <end position="14"/>
    </location>
</feature>
<protein>
    <recommendedName>
        <fullName evidence="4">Thiol-disulfide oxidoreductase DCC</fullName>
    </recommendedName>
</protein>
<evidence type="ECO:0000313" key="2">
    <source>
        <dbReference type="EMBL" id="CAD7703424.1"/>
    </source>
</evidence>
<evidence type="ECO:0000313" key="3">
    <source>
        <dbReference type="Proteomes" id="UP000708148"/>
    </source>
</evidence>
<dbReference type="InterPro" id="IPR052927">
    <property type="entry name" value="DCC_oxidoreductase"/>
</dbReference>
<name>A0A8S1JCY0_9CHLO</name>
<accession>A0A8S1JCY0</accession>
<keyword evidence="3" id="KW-1185">Reference proteome</keyword>
<dbReference type="Pfam" id="PF04134">
    <property type="entry name" value="DCC1-like"/>
    <property type="match status" value="1"/>
</dbReference>
<feature type="compositionally biased region" description="Low complexity" evidence="1">
    <location>
        <begin position="47"/>
        <end position="65"/>
    </location>
</feature>
<comment type="caution">
    <text evidence="2">The sequence shown here is derived from an EMBL/GenBank/DDBJ whole genome shotgun (WGS) entry which is preliminary data.</text>
</comment>
<proteinExistence type="predicted"/>